<accession>A0A3M4WDV0</accession>
<name>A0A3M4WDV0_PSECI</name>
<proteinExistence type="predicted"/>
<protein>
    <submittedName>
        <fullName evidence="1">Uncharacterized protein</fullName>
    </submittedName>
</protein>
<dbReference type="AlphaFoldDB" id="A0A3M4WDV0"/>
<sequence length="56" mass="6312">MTRYRPATFRLAGCLNPSPKNLVAFAQTLLTTSAMDTFSHREHYQAGVFSSVFYPL</sequence>
<dbReference type="Proteomes" id="UP000278332">
    <property type="component" value="Unassembled WGS sequence"/>
</dbReference>
<comment type="caution">
    <text evidence="1">The sequence shown here is derived from an EMBL/GenBank/DDBJ whole genome shotgun (WGS) entry which is preliminary data.</text>
</comment>
<gene>
    <name evidence="1" type="ORF">ALP84_200054</name>
</gene>
<reference evidence="1 2" key="1">
    <citation type="submission" date="2018-08" db="EMBL/GenBank/DDBJ databases">
        <title>Recombination of ecologically and evolutionarily significant loci maintains genetic cohesion in the Pseudomonas syringae species complex.</title>
        <authorList>
            <person name="Dillon M."/>
            <person name="Thakur S."/>
            <person name="Almeida R.N.D."/>
            <person name="Weir B.S."/>
            <person name="Guttman D.S."/>
        </authorList>
    </citation>
    <scope>NUCLEOTIDE SEQUENCE [LARGE SCALE GENOMIC DNA]</scope>
    <source>
        <strain evidence="1 2">ICMP 6917</strain>
    </source>
</reference>
<dbReference type="EMBL" id="RBRY01000026">
    <property type="protein sequence ID" value="RMR62280.1"/>
    <property type="molecule type" value="Genomic_DNA"/>
</dbReference>
<evidence type="ECO:0000313" key="1">
    <source>
        <dbReference type="EMBL" id="RMR62280.1"/>
    </source>
</evidence>
<organism evidence="1 2">
    <name type="scientific">Pseudomonas cichorii</name>
    <dbReference type="NCBI Taxonomy" id="36746"/>
    <lineage>
        <taxon>Bacteria</taxon>
        <taxon>Pseudomonadati</taxon>
        <taxon>Pseudomonadota</taxon>
        <taxon>Gammaproteobacteria</taxon>
        <taxon>Pseudomonadales</taxon>
        <taxon>Pseudomonadaceae</taxon>
        <taxon>Pseudomonas</taxon>
    </lineage>
</organism>
<evidence type="ECO:0000313" key="2">
    <source>
        <dbReference type="Proteomes" id="UP000278332"/>
    </source>
</evidence>